<proteinExistence type="predicted"/>
<evidence type="ECO:0000256" key="4">
    <source>
        <dbReference type="SAM" id="MobiDB-lite"/>
    </source>
</evidence>
<dbReference type="PANTHER" id="PTHR23121:SF9">
    <property type="entry name" value="SODIUM-DEPENDENT GLUCOSE TRANSPORTER 1"/>
    <property type="match status" value="1"/>
</dbReference>
<feature type="transmembrane region" description="Helical" evidence="5">
    <location>
        <begin position="219"/>
        <end position="242"/>
    </location>
</feature>
<evidence type="ECO:0000313" key="6">
    <source>
        <dbReference type="EMBL" id="JAP48788.1"/>
    </source>
</evidence>
<protein>
    <submittedName>
        <fullName evidence="6">Sodium-dependent glucose transporter 1</fullName>
    </submittedName>
</protein>
<dbReference type="InterPro" id="IPR036259">
    <property type="entry name" value="MFS_trans_sf"/>
</dbReference>
<accession>A0A0X3PAQ3</accession>
<keyword evidence="1 5" id="KW-0812">Transmembrane</keyword>
<feature type="region of interest" description="Disordered" evidence="4">
    <location>
        <begin position="188"/>
        <end position="209"/>
    </location>
</feature>
<dbReference type="PANTHER" id="PTHR23121">
    <property type="entry name" value="SODIUM-DEPENDENT GLUCOSE TRANSPORTER 1"/>
    <property type="match status" value="1"/>
</dbReference>
<keyword evidence="6" id="KW-0762">Sugar transport</keyword>
<gene>
    <name evidence="6" type="primary">NAGT1</name>
    <name evidence="6" type="ORF">TR145967</name>
</gene>
<dbReference type="Gene3D" id="1.20.1250.20">
    <property type="entry name" value="MFS general substrate transporter like domains"/>
    <property type="match status" value="1"/>
</dbReference>
<feature type="non-terminal residue" evidence="6">
    <location>
        <position position="1"/>
    </location>
</feature>
<keyword evidence="3 5" id="KW-0472">Membrane</keyword>
<dbReference type="EMBL" id="GEEE01014437">
    <property type="protein sequence ID" value="JAP48788.1"/>
    <property type="molecule type" value="Transcribed_RNA"/>
</dbReference>
<feature type="transmembrane region" description="Helical" evidence="5">
    <location>
        <begin position="355"/>
        <end position="375"/>
    </location>
</feature>
<keyword evidence="6" id="KW-0813">Transport</keyword>
<dbReference type="SUPFAM" id="SSF103473">
    <property type="entry name" value="MFS general substrate transporter"/>
    <property type="match status" value="1"/>
</dbReference>
<reference evidence="6" key="1">
    <citation type="submission" date="2016-01" db="EMBL/GenBank/DDBJ databases">
        <title>Reference transcriptome for the parasite Schistocephalus solidus: insights into the molecular evolution of parasitism.</title>
        <authorList>
            <person name="Hebert F.O."/>
            <person name="Grambauer S."/>
            <person name="Barber I."/>
            <person name="Landry C.R."/>
            <person name="Aubin-Horth N."/>
        </authorList>
    </citation>
    <scope>NUCLEOTIDE SEQUENCE</scope>
</reference>
<evidence type="ECO:0000256" key="1">
    <source>
        <dbReference type="ARBA" id="ARBA00022692"/>
    </source>
</evidence>
<evidence type="ECO:0000256" key="2">
    <source>
        <dbReference type="ARBA" id="ARBA00022989"/>
    </source>
</evidence>
<name>A0A0X3PAQ3_SCHSO</name>
<dbReference type="AlphaFoldDB" id="A0A0X3PAQ3"/>
<feature type="transmembrane region" description="Helical" evidence="5">
    <location>
        <begin position="387"/>
        <end position="412"/>
    </location>
</feature>
<keyword evidence="2 5" id="KW-1133">Transmembrane helix</keyword>
<feature type="transmembrane region" description="Helical" evidence="5">
    <location>
        <begin position="154"/>
        <end position="178"/>
    </location>
</feature>
<evidence type="ECO:0000256" key="5">
    <source>
        <dbReference type="SAM" id="Phobius"/>
    </source>
</evidence>
<feature type="transmembrane region" description="Helical" evidence="5">
    <location>
        <begin position="323"/>
        <end position="343"/>
    </location>
</feature>
<organism evidence="6">
    <name type="scientific">Schistocephalus solidus</name>
    <name type="common">Tapeworm</name>
    <dbReference type="NCBI Taxonomy" id="70667"/>
    <lineage>
        <taxon>Eukaryota</taxon>
        <taxon>Metazoa</taxon>
        <taxon>Spiralia</taxon>
        <taxon>Lophotrochozoa</taxon>
        <taxon>Platyhelminthes</taxon>
        <taxon>Cestoda</taxon>
        <taxon>Eucestoda</taxon>
        <taxon>Diphyllobothriidea</taxon>
        <taxon>Diphyllobothriidae</taxon>
        <taxon>Schistocephalus</taxon>
    </lineage>
</organism>
<sequence>TLMHDIPASYTEIGRALSVREVGMFFGSLLGALLADRFVSLRLCTISVAQVLGAITIFAVAWCRDFPSLCATLFFSGCAHGALTSNGNPLLGAIWGDRAAGPFNFMHSGYGAGAALAPLILAPFTFDANFTVPNSISTPSTSNRTAGKSDLVHMLPPCSIIAGLCLLSGLFFAVLYFLQRCQRPAPLTRPSSSHHTGAGDAPHEPPRSTSFGSHLHRSFAFILSQRAAFVLIPSIFALYFALVGNERVFAKYAFVSAVYGPARLTSKDSYLLVTSYWISFSLARVATFLFSLLVPIKWLFLLQLIGTWGMSLGLLFAPPERPYIFALTVLFGLFKSPLFPSGLSVINEAVEVSGFLVFFVNLGSSIGASCMQYLASYLISLYSPDVFPMTVMVTALVLLVIGVSLLVIVNFVKRKNGRATLTVVEPDNTLEPVL</sequence>
<feature type="transmembrane region" description="Helical" evidence="5">
    <location>
        <begin position="298"/>
        <end position="317"/>
    </location>
</feature>
<evidence type="ECO:0000256" key="3">
    <source>
        <dbReference type="ARBA" id="ARBA00023136"/>
    </source>
</evidence>
<feature type="transmembrane region" description="Helical" evidence="5">
    <location>
        <begin position="41"/>
        <end position="62"/>
    </location>
</feature>